<keyword evidence="1" id="KW-0472">Membrane</keyword>
<feature type="transmembrane region" description="Helical" evidence="1">
    <location>
        <begin position="12"/>
        <end position="32"/>
    </location>
</feature>
<keyword evidence="1" id="KW-1133">Transmembrane helix</keyword>
<sequence length="97" mass="9921">MLASSIHFQVELLVADFLVVAQAIVGIVVAAAEGFVEVVVAVGLVEVVVAVGLVEVVAAVGIQVLLDHHVVGPAAVVDFLDPQLWKALAALAGLVFD</sequence>
<organism evidence="2 3">
    <name type="scientific">Apolygus lucorum</name>
    <name type="common">Small green plant bug</name>
    <name type="synonym">Lygocoris lucorum</name>
    <dbReference type="NCBI Taxonomy" id="248454"/>
    <lineage>
        <taxon>Eukaryota</taxon>
        <taxon>Metazoa</taxon>
        <taxon>Ecdysozoa</taxon>
        <taxon>Arthropoda</taxon>
        <taxon>Hexapoda</taxon>
        <taxon>Insecta</taxon>
        <taxon>Pterygota</taxon>
        <taxon>Neoptera</taxon>
        <taxon>Paraneoptera</taxon>
        <taxon>Hemiptera</taxon>
        <taxon>Heteroptera</taxon>
        <taxon>Panheteroptera</taxon>
        <taxon>Cimicomorpha</taxon>
        <taxon>Miridae</taxon>
        <taxon>Mirini</taxon>
        <taxon>Apolygus</taxon>
    </lineage>
</organism>
<evidence type="ECO:0000313" key="3">
    <source>
        <dbReference type="Proteomes" id="UP000466442"/>
    </source>
</evidence>
<dbReference type="EMBL" id="WIXP02000006">
    <property type="protein sequence ID" value="KAF6210135.1"/>
    <property type="molecule type" value="Genomic_DNA"/>
</dbReference>
<evidence type="ECO:0000256" key="1">
    <source>
        <dbReference type="SAM" id="Phobius"/>
    </source>
</evidence>
<reference evidence="2" key="1">
    <citation type="journal article" date="2021" name="Mol. Ecol. Resour.">
        <title>Apolygus lucorum genome provides insights into omnivorousness and mesophyll feeding.</title>
        <authorList>
            <person name="Liu Y."/>
            <person name="Liu H."/>
            <person name="Wang H."/>
            <person name="Huang T."/>
            <person name="Liu B."/>
            <person name="Yang B."/>
            <person name="Yin L."/>
            <person name="Li B."/>
            <person name="Zhang Y."/>
            <person name="Zhang S."/>
            <person name="Jiang F."/>
            <person name="Zhang X."/>
            <person name="Ren Y."/>
            <person name="Wang B."/>
            <person name="Wang S."/>
            <person name="Lu Y."/>
            <person name="Wu K."/>
            <person name="Fan W."/>
            <person name="Wang G."/>
        </authorList>
    </citation>
    <scope>NUCLEOTIDE SEQUENCE</scope>
    <source>
        <strain evidence="2">12Hb</strain>
    </source>
</reference>
<feature type="transmembrane region" description="Helical" evidence="1">
    <location>
        <begin position="38"/>
        <end position="62"/>
    </location>
</feature>
<proteinExistence type="predicted"/>
<protein>
    <submittedName>
        <fullName evidence="2">Uncharacterized protein</fullName>
    </submittedName>
</protein>
<gene>
    <name evidence="2" type="ORF">GE061_015891</name>
</gene>
<accession>A0A8S9XRC4</accession>
<keyword evidence="1" id="KW-0812">Transmembrane</keyword>
<name>A0A8S9XRC4_APOLU</name>
<dbReference type="Proteomes" id="UP000466442">
    <property type="component" value="Unassembled WGS sequence"/>
</dbReference>
<keyword evidence="3" id="KW-1185">Reference proteome</keyword>
<dbReference type="AlphaFoldDB" id="A0A8S9XRC4"/>
<comment type="caution">
    <text evidence="2">The sequence shown here is derived from an EMBL/GenBank/DDBJ whole genome shotgun (WGS) entry which is preliminary data.</text>
</comment>
<evidence type="ECO:0000313" key="2">
    <source>
        <dbReference type="EMBL" id="KAF6210135.1"/>
    </source>
</evidence>